<gene>
    <name evidence="3" type="ordered locus">Amico_1246</name>
</gene>
<dbReference type="Pfam" id="PF04023">
    <property type="entry name" value="FeoA"/>
    <property type="match status" value="1"/>
</dbReference>
<dbReference type="HOGENOM" id="CLU_150646_6_3_0"/>
<dbReference type="InterPro" id="IPR007167">
    <property type="entry name" value="Fe-transptr_FeoA-like"/>
</dbReference>
<proteinExistence type="predicted"/>
<feature type="domain" description="Ferrous iron transporter FeoA-like" evidence="2">
    <location>
        <begin position="2"/>
        <end position="72"/>
    </location>
</feature>
<sequence length="73" mass="7847">MMPLSFVREGAVVKVENLAGGMSFRKRMAELGLLPGSVFTVLRTGGGPFLLKIGETRLALGQGVGNRIFVREI</sequence>
<dbReference type="InterPro" id="IPR038157">
    <property type="entry name" value="FeoA_core_dom"/>
</dbReference>
<dbReference type="KEGG" id="aco:Amico_1246"/>
<dbReference type="PANTHER" id="PTHR43151">
    <property type="entry name" value="FEOA FAMILY PROTEIN"/>
    <property type="match status" value="1"/>
</dbReference>
<dbReference type="InterPro" id="IPR008988">
    <property type="entry name" value="Transcriptional_repressor_C"/>
</dbReference>
<dbReference type="SUPFAM" id="SSF50037">
    <property type="entry name" value="C-terminal domain of transcriptional repressors"/>
    <property type="match status" value="1"/>
</dbReference>
<dbReference type="AlphaFoldDB" id="D5EFN5"/>
<evidence type="ECO:0000313" key="4">
    <source>
        <dbReference type="Proteomes" id="UP000002366"/>
    </source>
</evidence>
<dbReference type="InterPro" id="IPR053184">
    <property type="entry name" value="FeoA-like"/>
</dbReference>
<evidence type="ECO:0000259" key="2">
    <source>
        <dbReference type="SMART" id="SM00899"/>
    </source>
</evidence>
<organism evidence="3 4">
    <name type="scientific">Aminobacterium colombiense (strain DSM 12261 / ALA-1)</name>
    <dbReference type="NCBI Taxonomy" id="572547"/>
    <lineage>
        <taxon>Bacteria</taxon>
        <taxon>Thermotogati</taxon>
        <taxon>Synergistota</taxon>
        <taxon>Synergistia</taxon>
        <taxon>Synergistales</taxon>
        <taxon>Aminobacteriaceae</taxon>
        <taxon>Aminobacterium</taxon>
    </lineage>
</organism>
<dbReference type="RefSeq" id="WP_013048630.1">
    <property type="nucleotide sequence ID" value="NC_014011.1"/>
</dbReference>
<dbReference type="Gene3D" id="2.30.30.90">
    <property type="match status" value="1"/>
</dbReference>
<evidence type="ECO:0000313" key="3">
    <source>
        <dbReference type="EMBL" id="ADE57367.1"/>
    </source>
</evidence>
<dbReference type="PANTHER" id="PTHR43151:SF1">
    <property type="entry name" value="SSR2333 PROTEIN"/>
    <property type="match status" value="1"/>
</dbReference>
<dbReference type="EMBL" id="CP001997">
    <property type="protein sequence ID" value="ADE57367.1"/>
    <property type="molecule type" value="Genomic_DNA"/>
</dbReference>
<dbReference type="STRING" id="572547.Amico_1246"/>
<dbReference type="Proteomes" id="UP000002366">
    <property type="component" value="Chromosome"/>
</dbReference>
<keyword evidence="1" id="KW-0408">Iron</keyword>
<dbReference type="SMART" id="SM00899">
    <property type="entry name" value="FeoA"/>
    <property type="match status" value="1"/>
</dbReference>
<keyword evidence="4" id="KW-1185">Reference proteome</keyword>
<accession>D5EFN5</accession>
<evidence type="ECO:0000256" key="1">
    <source>
        <dbReference type="ARBA" id="ARBA00023004"/>
    </source>
</evidence>
<dbReference type="GO" id="GO:0046914">
    <property type="term" value="F:transition metal ion binding"/>
    <property type="evidence" value="ECO:0007669"/>
    <property type="project" value="InterPro"/>
</dbReference>
<name>D5EFN5_AMICL</name>
<reference evidence="3 4" key="1">
    <citation type="journal article" date="2010" name="Stand. Genomic Sci.">
        <title>Complete genome sequence of Aminobacterium colombiense type strain (ALA-1).</title>
        <authorList>
            <person name="Chertkov O."/>
            <person name="Sikorski J."/>
            <person name="Brambilla E."/>
            <person name="Lapidus A."/>
            <person name="Copeland A."/>
            <person name="Glavina Del Rio T."/>
            <person name="Nolan M."/>
            <person name="Lucas S."/>
            <person name="Tice H."/>
            <person name="Cheng J.F."/>
            <person name="Han C."/>
            <person name="Detter J.C."/>
            <person name="Bruce D."/>
            <person name="Tapia R."/>
            <person name="Goodwin L."/>
            <person name="Pitluck S."/>
            <person name="Liolios K."/>
            <person name="Ivanova N."/>
            <person name="Mavromatis K."/>
            <person name="Ovchinnikova G."/>
            <person name="Pati A."/>
            <person name="Chen A."/>
            <person name="Palaniappan K."/>
            <person name="Land M."/>
            <person name="Hauser L."/>
            <person name="Chang Y.J."/>
            <person name="Jeffries C.D."/>
            <person name="Spring S."/>
            <person name="Rohde M."/>
            <person name="Goker M."/>
            <person name="Bristow J."/>
            <person name="Eisen J.A."/>
            <person name="Markowitz V."/>
            <person name="Hugenholtz P."/>
            <person name="Kyrpides N.C."/>
            <person name="Klenk H.P."/>
        </authorList>
    </citation>
    <scope>NUCLEOTIDE SEQUENCE [LARGE SCALE GENOMIC DNA]</scope>
    <source>
        <strain evidence="4">DSM 12261 / ALA-1</strain>
    </source>
</reference>
<protein>
    <submittedName>
        <fullName evidence="3">FeoA family protein</fullName>
    </submittedName>
</protein>
<dbReference type="eggNOG" id="COG1918">
    <property type="taxonomic scope" value="Bacteria"/>
</dbReference>